<dbReference type="EMBL" id="BBVC01000138">
    <property type="protein sequence ID" value="GAO99089.1"/>
    <property type="molecule type" value="Genomic_DNA"/>
</dbReference>
<organism evidence="8 9">
    <name type="scientific">Caedimonas varicaedens</name>
    <dbReference type="NCBI Taxonomy" id="1629334"/>
    <lineage>
        <taxon>Bacteria</taxon>
        <taxon>Pseudomonadati</taxon>
        <taxon>Pseudomonadota</taxon>
        <taxon>Alphaproteobacteria</taxon>
        <taxon>Holosporales</taxon>
        <taxon>Caedimonadaceae</taxon>
        <taxon>Caedimonas</taxon>
    </lineage>
</organism>
<evidence type="ECO:0000256" key="1">
    <source>
        <dbReference type="ARBA" id="ARBA00004571"/>
    </source>
</evidence>
<dbReference type="Gene3D" id="2.40.160.60">
    <property type="entry name" value="Outer membrane protein transport protein (OMPP1/FadL/TodX)"/>
    <property type="match status" value="1"/>
</dbReference>
<dbReference type="PANTHER" id="PTHR35093:SF8">
    <property type="entry name" value="OUTER MEMBRANE PROTEIN NMB0088-RELATED"/>
    <property type="match status" value="1"/>
</dbReference>
<protein>
    <submittedName>
        <fullName evidence="8">Long-chain fatty acid transport protein</fullName>
    </submittedName>
</protein>
<keyword evidence="6" id="KW-0472">Membrane</keyword>
<dbReference type="SUPFAM" id="SSF56935">
    <property type="entry name" value="Porins"/>
    <property type="match status" value="1"/>
</dbReference>
<dbReference type="InterPro" id="IPR005017">
    <property type="entry name" value="OMPP1/FadL/TodX"/>
</dbReference>
<evidence type="ECO:0000256" key="5">
    <source>
        <dbReference type="ARBA" id="ARBA00022729"/>
    </source>
</evidence>
<dbReference type="AlphaFoldDB" id="A0A0K8MGU0"/>
<comment type="similarity">
    <text evidence="2">Belongs to the OmpP1/FadL family.</text>
</comment>
<accession>A0A0K8MGU0</accession>
<evidence type="ECO:0000313" key="8">
    <source>
        <dbReference type="EMBL" id="GAO99089.1"/>
    </source>
</evidence>
<keyword evidence="9" id="KW-1185">Reference proteome</keyword>
<keyword evidence="4" id="KW-0812">Transmembrane</keyword>
<dbReference type="GO" id="GO:0015483">
    <property type="term" value="F:long-chain fatty acid transporting porin activity"/>
    <property type="evidence" value="ECO:0007669"/>
    <property type="project" value="TreeGrafter"/>
</dbReference>
<evidence type="ECO:0000256" key="3">
    <source>
        <dbReference type="ARBA" id="ARBA00022452"/>
    </source>
</evidence>
<sequence>MRLKGWTFRTGVAYDPTPVRTQYRVPAVPDNDRFWLSAGVGYELHDAWKFSLSYAHEFIKDADSALRPSATAPEAIKGNLIGKYTGSVDIVAAQVVYRF</sequence>
<name>A0A0K8MGU0_9PROT</name>
<evidence type="ECO:0000256" key="4">
    <source>
        <dbReference type="ARBA" id="ARBA00022692"/>
    </source>
</evidence>
<dbReference type="PANTHER" id="PTHR35093">
    <property type="entry name" value="OUTER MEMBRANE PROTEIN NMB0088-RELATED"/>
    <property type="match status" value="1"/>
</dbReference>
<evidence type="ECO:0000256" key="2">
    <source>
        <dbReference type="ARBA" id="ARBA00008163"/>
    </source>
</evidence>
<dbReference type="Pfam" id="PF03349">
    <property type="entry name" value="Toluene_X"/>
    <property type="match status" value="1"/>
</dbReference>
<keyword evidence="3" id="KW-1134">Transmembrane beta strand</keyword>
<evidence type="ECO:0000256" key="6">
    <source>
        <dbReference type="ARBA" id="ARBA00023136"/>
    </source>
</evidence>
<reference evidence="8 9" key="1">
    <citation type="submission" date="2015-03" db="EMBL/GenBank/DDBJ databases">
        <title>Caedibacter varicaedens, whole genome shotgun sequence.</title>
        <authorList>
            <person name="Suzuki H."/>
            <person name="Dapper A.L."/>
            <person name="Gibson A.K."/>
            <person name="Jackson C."/>
            <person name="Lee H."/>
            <person name="Pejaver V.R."/>
            <person name="Doak T."/>
            <person name="Lynch M."/>
        </authorList>
    </citation>
    <scope>NUCLEOTIDE SEQUENCE [LARGE SCALE GENOMIC DNA]</scope>
</reference>
<keyword evidence="5" id="KW-0732">Signal</keyword>
<dbReference type="GO" id="GO:0009279">
    <property type="term" value="C:cell outer membrane"/>
    <property type="evidence" value="ECO:0007669"/>
    <property type="project" value="UniProtKB-SubCell"/>
</dbReference>
<dbReference type="STRING" id="1629334.Cva_01765"/>
<evidence type="ECO:0000256" key="7">
    <source>
        <dbReference type="ARBA" id="ARBA00023237"/>
    </source>
</evidence>
<proteinExistence type="inferred from homology"/>
<comment type="caution">
    <text evidence="8">The sequence shown here is derived from an EMBL/GenBank/DDBJ whole genome shotgun (WGS) entry which is preliminary data.</text>
</comment>
<gene>
    <name evidence="8" type="primary">fadL</name>
    <name evidence="8" type="ORF">Cva_01765</name>
</gene>
<dbReference type="Proteomes" id="UP000036771">
    <property type="component" value="Unassembled WGS sequence"/>
</dbReference>
<comment type="subcellular location">
    <subcellularLocation>
        <location evidence="1">Cell outer membrane</location>
        <topology evidence="1">Multi-pass membrane protein</topology>
    </subcellularLocation>
</comment>
<evidence type="ECO:0000313" key="9">
    <source>
        <dbReference type="Proteomes" id="UP000036771"/>
    </source>
</evidence>
<keyword evidence="7" id="KW-0998">Cell outer membrane</keyword>